<feature type="domain" description="NYN" evidence="1">
    <location>
        <begin position="63"/>
        <end position="162"/>
    </location>
</feature>
<dbReference type="Gene3D" id="3.40.50.1010">
    <property type="entry name" value="5'-nuclease"/>
    <property type="match status" value="1"/>
</dbReference>
<evidence type="ECO:0000313" key="2">
    <source>
        <dbReference type="EMBL" id="WDV09200.1"/>
    </source>
</evidence>
<reference evidence="2" key="1">
    <citation type="submission" date="2022-11" db="EMBL/GenBank/DDBJ databases">
        <title>Lysinibacillus irui.</title>
        <authorList>
            <person name="Akintayo S.O."/>
        </authorList>
    </citation>
    <scope>NUCLEOTIDE SEQUENCE</scope>
    <source>
        <strain evidence="2">IRB4-01</strain>
        <plasmid evidence="2">unnamed</plasmid>
    </source>
</reference>
<dbReference type="GO" id="GO:0004540">
    <property type="term" value="F:RNA nuclease activity"/>
    <property type="evidence" value="ECO:0007669"/>
    <property type="project" value="InterPro"/>
</dbReference>
<dbReference type="AlphaFoldDB" id="A0AAJ5RWV2"/>
<geneLocation type="plasmid" evidence="2 3">
    <name>unnamed</name>
</geneLocation>
<dbReference type="PANTHER" id="PTHR35458:SF8">
    <property type="entry name" value="SLR0650 PROTEIN"/>
    <property type="match status" value="1"/>
</dbReference>
<dbReference type="Proteomes" id="UP001219585">
    <property type="component" value="Plasmid unnamed"/>
</dbReference>
<keyword evidence="2" id="KW-0614">Plasmid</keyword>
<evidence type="ECO:0000259" key="1">
    <source>
        <dbReference type="Pfam" id="PF01936"/>
    </source>
</evidence>
<dbReference type="EMBL" id="CP113528">
    <property type="protein sequence ID" value="WDV09200.1"/>
    <property type="molecule type" value="Genomic_DNA"/>
</dbReference>
<name>A0AAJ5RWV2_9BACI</name>
<dbReference type="InterPro" id="IPR047140">
    <property type="entry name" value="LabA"/>
</dbReference>
<sequence length="201" mass="22818">MKNVNIPIIEDEMNVIHQLHKINVHGLSWTNFYKTLGYMANAKITPYFACANVERKDKVFHTNRSTFFNALRKRGVNVLEGLAVRESKDNRIEKGVDVLVALQIYKEALKGARDIIVCSADSDLVPAVKEAQNMGVRVHVVMSDYTPGCELSTIADRVISLETIVQSMVERGKINFKNQEKPYLFTNAVCYKQHRKGLQYA</sequence>
<accession>A0AAJ5RWV2</accession>
<dbReference type="RefSeq" id="WP_274797423.1">
    <property type="nucleotide sequence ID" value="NZ_CP113528.1"/>
</dbReference>
<proteinExistence type="predicted"/>
<dbReference type="Pfam" id="PF01936">
    <property type="entry name" value="NYN"/>
    <property type="match status" value="1"/>
</dbReference>
<dbReference type="CDD" id="cd18722">
    <property type="entry name" value="PIN_NicB-like"/>
    <property type="match status" value="1"/>
</dbReference>
<dbReference type="InterPro" id="IPR021139">
    <property type="entry name" value="NYN"/>
</dbReference>
<organism evidence="2 3">
    <name type="scientific">Lysinibacillus irui</name>
    <dbReference type="NCBI Taxonomy" id="2998077"/>
    <lineage>
        <taxon>Bacteria</taxon>
        <taxon>Bacillati</taxon>
        <taxon>Bacillota</taxon>
        <taxon>Bacilli</taxon>
        <taxon>Bacillales</taxon>
        <taxon>Bacillaceae</taxon>
        <taxon>Lysinibacillus</taxon>
    </lineage>
</organism>
<dbReference type="KEGG" id="liu:OU989_23215"/>
<protein>
    <submittedName>
        <fullName evidence="2">NYN domain-containing protein</fullName>
    </submittedName>
</protein>
<dbReference type="PANTHER" id="PTHR35458">
    <property type="entry name" value="SLR0755 PROTEIN"/>
    <property type="match status" value="1"/>
</dbReference>
<evidence type="ECO:0000313" key="3">
    <source>
        <dbReference type="Proteomes" id="UP001219585"/>
    </source>
</evidence>
<gene>
    <name evidence="2" type="ORF">OU989_23215</name>
</gene>